<dbReference type="InterPro" id="IPR036264">
    <property type="entry name" value="Bact_exopeptidase_dim_dom"/>
</dbReference>
<evidence type="ECO:0000256" key="5">
    <source>
        <dbReference type="ARBA" id="ARBA00022490"/>
    </source>
</evidence>
<evidence type="ECO:0000256" key="6">
    <source>
        <dbReference type="ARBA" id="ARBA00022670"/>
    </source>
</evidence>
<dbReference type="PROSITE" id="PS00758">
    <property type="entry name" value="ARGE_DAPE_CPG2_1"/>
    <property type="match status" value="1"/>
</dbReference>
<keyword evidence="4 11" id="KW-0031">Aminopeptidase</keyword>
<feature type="domain" description="Peptidase M20 dimerisation" evidence="12">
    <location>
        <begin position="310"/>
        <end position="412"/>
    </location>
</feature>
<dbReference type="NCBIfam" id="TIGR01882">
    <property type="entry name" value="peptidase-T"/>
    <property type="match status" value="1"/>
</dbReference>
<dbReference type="InterPro" id="IPR001261">
    <property type="entry name" value="ArgE/DapE_CS"/>
</dbReference>
<evidence type="ECO:0000259" key="12">
    <source>
        <dbReference type="Pfam" id="PF07687"/>
    </source>
</evidence>
<dbReference type="InterPro" id="IPR002933">
    <property type="entry name" value="Peptidase_M20"/>
</dbReference>
<keyword evidence="8 11" id="KW-0378">Hydrolase</keyword>
<dbReference type="GO" id="GO:0008237">
    <property type="term" value="F:metallopeptidase activity"/>
    <property type="evidence" value="ECO:0007669"/>
    <property type="project" value="UniProtKB-KW"/>
</dbReference>
<keyword evidence="6 11" id="KW-0645">Protease</keyword>
<evidence type="ECO:0000256" key="1">
    <source>
        <dbReference type="ARBA" id="ARBA00000870"/>
    </source>
</evidence>
<dbReference type="GO" id="GO:0043171">
    <property type="term" value="P:peptide catabolic process"/>
    <property type="evidence" value="ECO:0007669"/>
    <property type="project" value="UniProtKB-UniRule"/>
</dbReference>
<dbReference type="InterPro" id="IPR010161">
    <property type="entry name" value="Peptidase_M20B"/>
</dbReference>
<comment type="cofactor">
    <cofactor evidence="11">
        <name>Zn(2+)</name>
        <dbReference type="ChEBI" id="CHEBI:29105"/>
    </cofactor>
    <text evidence="11">Binds 2 Zn(2+) ions per subunit.</text>
</comment>
<evidence type="ECO:0000313" key="14">
    <source>
        <dbReference type="Proteomes" id="UP000075683"/>
    </source>
</evidence>
<dbReference type="GO" id="GO:0008270">
    <property type="term" value="F:zinc ion binding"/>
    <property type="evidence" value="ECO:0007669"/>
    <property type="project" value="UniProtKB-UniRule"/>
</dbReference>
<comment type="catalytic activity">
    <reaction evidence="1 11">
        <text>Release of the N-terminal residue from a tripeptide.</text>
        <dbReference type="EC" id="3.4.11.4"/>
    </reaction>
</comment>
<feature type="binding site" evidence="11">
    <location>
        <position position="181"/>
    </location>
    <ligand>
        <name>Zn(2+)</name>
        <dbReference type="ChEBI" id="CHEBI:29105"/>
        <label>1</label>
    </ligand>
</feature>
<dbReference type="AlphaFoldDB" id="A0A150M6Z2"/>
<protein>
    <recommendedName>
        <fullName evidence="11">Peptidase T</fullName>
        <ecNumber evidence="11">3.4.11.4</ecNumber>
    </recommendedName>
    <alternativeName>
        <fullName evidence="11">Aminotripeptidase</fullName>
        <shortName evidence="11">Tripeptidase</shortName>
    </alternativeName>
    <alternativeName>
        <fullName evidence="11">Tripeptide aminopeptidase</fullName>
    </alternativeName>
</protein>
<dbReference type="NCBIfam" id="NF009920">
    <property type="entry name" value="PRK13381.1"/>
    <property type="match status" value="1"/>
</dbReference>
<dbReference type="PROSITE" id="PS00759">
    <property type="entry name" value="ARGE_DAPE_CPG2_2"/>
    <property type="match status" value="1"/>
</dbReference>
<evidence type="ECO:0000256" key="4">
    <source>
        <dbReference type="ARBA" id="ARBA00022438"/>
    </source>
</evidence>
<dbReference type="FunFam" id="3.30.70.360:FF:000002">
    <property type="entry name" value="Peptidase T"/>
    <property type="match status" value="1"/>
</dbReference>
<sequence length="512" mass="57949">MGLSDIFDDRSNIGKFLSNMEKNLSDIKEKISIITKKTSVTGRKMSIILFGVQHPLRFVRNHDRNGKRRPGNFSSSAPSICDMIFLSDGKFRKFCKKELKTGMKEELIRRFTSYVQIDTQSNEDSATCPSTPGQLVLLNKLVDELKEIGMEEVTIDENGYVFATLPANTDKDVPTIGFLAHVDTAPDFTGKNVKPQIIENYDGKDILLNREENIVLSPKEFPSLNLYVGHTLITTDGTTLLGADDKAGVAEIMTAMNYLLRHPEIKHGKVRVAFTPDEEIGRGPHKFDVKKFNAKYAYTMDGGRIGELQYESFNAASAKITIKGNNIHPGTAKGKMVNSMKIAMELHRMLPEKQAPEYTDGYEGFYHLLSFQGNVEKTELYYIIRDFDRQEFENKKKTLSSIVEKLREKYGRDNILLDMKDQYYNMREKIEPVKEIVDIAQEAMKNLGIEPIISPIRGGTDGSQLSYMGLPTPNIFTGGENFHGKYEYISVDNMIKATNVIIEIIKLFEQRA</sequence>
<accession>A0A150M6Z2</accession>
<feature type="active site" description="Proton acceptor" evidence="11">
    <location>
        <position position="278"/>
    </location>
</feature>
<feature type="binding site" evidence="11">
    <location>
        <position position="279"/>
    </location>
    <ligand>
        <name>Zn(2+)</name>
        <dbReference type="ChEBI" id="CHEBI:29105"/>
        <label>2</label>
    </ligand>
</feature>
<dbReference type="GO" id="GO:0045148">
    <property type="term" value="F:tripeptide aminopeptidase activity"/>
    <property type="evidence" value="ECO:0007669"/>
    <property type="project" value="UniProtKB-UniRule"/>
</dbReference>
<dbReference type="PANTHER" id="PTHR42994:SF1">
    <property type="entry name" value="PEPTIDASE T"/>
    <property type="match status" value="1"/>
</dbReference>
<keyword evidence="9 11" id="KW-0862">Zinc</keyword>
<dbReference type="NCBIfam" id="NF003976">
    <property type="entry name" value="PRK05469.1"/>
    <property type="match status" value="1"/>
</dbReference>
<dbReference type="SUPFAM" id="SSF55031">
    <property type="entry name" value="Bacterial exopeptidase dimerisation domain"/>
    <property type="match status" value="1"/>
</dbReference>
<evidence type="ECO:0000313" key="13">
    <source>
        <dbReference type="EMBL" id="KYD19992.1"/>
    </source>
</evidence>
<keyword evidence="5 11" id="KW-0963">Cytoplasm</keyword>
<name>A0A150M6Z2_9BACI</name>
<proteinExistence type="inferred from homology"/>
<evidence type="ECO:0000256" key="8">
    <source>
        <dbReference type="ARBA" id="ARBA00022801"/>
    </source>
</evidence>
<dbReference type="GO" id="GO:0006508">
    <property type="term" value="P:proteolysis"/>
    <property type="evidence" value="ECO:0007669"/>
    <property type="project" value="UniProtKB-UniRule"/>
</dbReference>
<feature type="binding site" evidence="11">
    <location>
        <position position="301"/>
    </location>
    <ligand>
        <name>Zn(2+)</name>
        <dbReference type="ChEBI" id="CHEBI:29105"/>
        <label>1</label>
    </ligand>
</feature>
<feature type="binding site" evidence="11">
    <location>
        <position position="244"/>
    </location>
    <ligand>
        <name>Zn(2+)</name>
        <dbReference type="ChEBI" id="CHEBI:29105"/>
        <label>2</label>
    </ligand>
</feature>
<evidence type="ECO:0000256" key="9">
    <source>
        <dbReference type="ARBA" id="ARBA00022833"/>
    </source>
</evidence>
<dbReference type="GO" id="GO:0005829">
    <property type="term" value="C:cytosol"/>
    <property type="evidence" value="ECO:0007669"/>
    <property type="project" value="TreeGrafter"/>
</dbReference>
<dbReference type="PANTHER" id="PTHR42994">
    <property type="entry name" value="PEPTIDASE T"/>
    <property type="match status" value="1"/>
</dbReference>
<comment type="caution">
    <text evidence="13">The sequence shown here is derived from an EMBL/GenBank/DDBJ whole genome shotgun (WGS) entry which is preliminary data.</text>
</comment>
<feature type="binding site" evidence="11">
    <location>
        <position position="244"/>
    </location>
    <ligand>
        <name>Zn(2+)</name>
        <dbReference type="ChEBI" id="CHEBI:29105"/>
        <label>1</label>
    </ligand>
</feature>
<dbReference type="Proteomes" id="UP000075683">
    <property type="component" value="Unassembled WGS sequence"/>
</dbReference>
<dbReference type="SUPFAM" id="SSF53187">
    <property type="entry name" value="Zn-dependent exopeptidases"/>
    <property type="match status" value="1"/>
</dbReference>
<evidence type="ECO:0000256" key="11">
    <source>
        <dbReference type="HAMAP-Rule" id="MF_00550"/>
    </source>
</evidence>
<evidence type="ECO:0000256" key="7">
    <source>
        <dbReference type="ARBA" id="ARBA00022723"/>
    </source>
</evidence>
<keyword evidence="10 11" id="KW-0482">Metalloprotease</keyword>
<organism evidence="13 14">
    <name type="scientific">Caldibacillus debilis</name>
    <dbReference type="NCBI Taxonomy" id="301148"/>
    <lineage>
        <taxon>Bacteria</taxon>
        <taxon>Bacillati</taxon>
        <taxon>Bacillota</taxon>
        <taxon>Bacilli</taxon>
        <taxon>Bacillales</taxon>
        <taxon>Bacillaceae</taxon>
        <taxon>Caldibacillus</taxon>
    </lineage>
</organism>
<feature type="binding site" evidence="11">
    <location>
        <position position="483"/>
    </location>
    <ligand>
        <name>Zn(2+)</name>
        <dbReference type="ChEBI" id="CHEBI:29105"/>
        <label>2</label>
    </ligand>
</feature>
<comment type="similarity">
    <text evidence="3 11">Belongs to the peptidase M20B family.</text>
</comment>
<comment type="subcellular location">
    <subcellularLocation>
        <location evidence="2 11">Cytoplasm</location>
    </subcellularLocation>
</comment>
<evidence type="ECO:0000256" key="10">
    <source>
        <dbReference type="ARBA" id="ARBA00023049"/>
    </source>
</evidence>
<evidence type="ECO:0000256" key="2">
    <source>
        <dbReference type="ARBA" id="ARBA00004496"/>
    </source>
</evidence>
<dbReference type="EMBL" id="LQYT01000037">
    <property type="protein sequence ID" value="KYD19992.1"/>
    <property type="molecule type" value="Genomic_DNA"/>
</dbReference>
<keyword evidence="7 11" id="KW-0479">Metal-binding</keyword>
<dbReference type="CDD" id="cd03892">
    <property type="entry name" value="M20_peptT"/>
    <property type="match status" value="1"/>
</dbReference>
<dbReference type="InterPro" id="IPR011650">
    <property type="entry name" value="Peptidase_M20_dimer"/>
</dbReference>
<dbReference type="Pfam" id="PF01546">
    <property type="entry name" value="Peptidase_M20"/>
    <property type="match status" value="1"/>
</dbReference>
<dbReference type="Gene3D" id="3.40.630.10">
    <property type="entry name" value="Zn peptidases"/>
    <property type="match status" value="1"/>
</dbReference>
<dbReference type="PATRIC" id="fig|301148.3.peg.3264"/>
<evidence type="ECO:0000256" key="3">
    <source>
        <dbReference type="ARBA" id="ARBA00009692"/>
    </source>
</evidence>
<dbReference type="HAMAP" id="MF_00550">
    <property type="entry name" value="Aminopeptidase_M20"/>
    <property type="match status" value="1"/>
</dbReference>
<reference evidence="13 14" key="1">
    <citation type="submission" date="2016-01" db="EMBL/GenBank/DDBJ databases">
        <title>Draft Genome Sequences of Seven Thermophilic Sporeformers Isolated from Foods.</title>
        <authorList>
            <person name="Berendsen E.M."/>
            <person name="Wells-Bennik M.H."/>
            <person name="Krawcyk A.O."/>
            <person name="De Jong A."/>
            <person name="Holsappel S."/>
            <person name="Eijlander R.T."/>
            <person name="Kuipers O.P."/>
        </authorList>
    </citation>
    <scope>NUCLEOTIDE SEQUENCE [LARGE SCALE GENOMIC DNA]</scope>
    <source>
        <strain evidence="13 14">B4135</strain>
    </source>
</reference>
<dbReference type="Pfam" id="PF07687">
    <property type="entry name" value="M20_dimer"/>
    <property type="match status" value="1"/>
</dbReference>
<dbReference type="STRING" id="301148.B4135_0891"/>
<feature type="active site" evidence="11">
    <location>
        <position position="183"/>
    </location>
</feature>
<gene>
    <name evidence="11" type="primary">pepT</name>
    <name evidence="13" type="ORF">B4135_0891</name>
</gene>
<dbReference type="EC" id="3.4.11.4" evidence="11"/>
<dbReference type="Gene3D" id="3.30.70.360">
    <property type="match status" value="1"/>
</dbReference>
<comment type="function">
    <text evidence="11">Cleaves the N-terminal amino acid of tripeptides.</text>
</comment>